<dbReference type="Gene3D" id="2.170.210.20">
    <property type="entry name" value="Spindle assembly abnormal protein 6, N-terminal domain"/>
    <property type="match status" value="1"/>
</dbReference>
<gene>
    <name evidence="9" type="ORF">OMED0929_LOCUS4858</name>
</gene>
<sequence length="503" mass="56172">MRVRDARAKERRIDARVRVMVGAGSGDGGGEGKDVDGDGANNGVASRTLRVHVSCDDDPFFYHAMEVREEDYARLRSEQRLVVDFDAFPRALVGLLRACDGAGGNKDVYCMLESTEASSSSVLSIVETNAFNQFTHVALKFKPASDRAAKRILAGLLLDAKERERELQRFETLYRESQDALEISRSKSLEVQMKYAEASARGKREILDELEHARERFEQEKRELRARVDEALAQRSELEREKFAAQNKVSELGTKLGLIEGELTITKRELQRTREDNAALDAEVHERDKAHSSRALRVEWLEKQLGDKEEVIALLKSRLDATEEHKVALAASWEQARRSAAKAEERLAASAVEINKGNAIIEQLQNDLRTTKSKTKIQAAVIRRQENLLEERQTSMSEYAGDRAERSMETADLLDQVKTLKTREADLSAKIAESQALLTSNQQVIQWLNQQLTEASLSRAPGVAPSRVATRQPSTPPVAGRPSTSATANDANRPPLIEFSPLQ</sequence>
<evidence type="ECO:0000256" key="2">
    <source>
        <dbReference type="ARBA" id="ARBA00022490"/>
    </source>
</evidence>
<organism evidence="9">
    <name type="scientific">Ostreococcus mediterraneus</name>
    <dbReference type="NCBI Taxonomy" id="1486918"/>
    <lineage>
        <taxon>Eukaryota</taxon>
        <taxon>Viridiplantae</taxon>
        <taxon>Chlorophyta</taxon>
        <taxon>Mamiellophyceae</taxon>
        <taxon>Mamiellales</taxon>
        <taxon>Bathycoccaceae</taxon>
        <taxon>Ostreococcus</taxon>
    </lineage>
</organism>
<accession>A0A7S0KKC1</accession>
<comment type="subcellular location">
    <subcellularLocation>
        <location evidence="1">Cytoplasm</location>
        <location evidence="1">Cytoskeleton</location>
        <location evidence="1">Microtubule organizing center</location>
        <location evidence="1">Centrosome</location>
    </subcellularLocation>
</comment>
<feature type="region of interest" description="Disordered" evidence="7">
    <location>
        <begin position="458"/>
        <end position="503"/>
    </location>
</feature>
<dbReference type="AlphaFoldDB" id="A0A7S0KKC1"/>
<name>A0A7S0KKC1_9CHLO</name>
<evidence type="ECO:0000259" key="8">
    <source>
        <dbReference type="Pfam" id="PF16531"/>
    </source>
</evidence>
<keyword evidence="4" id="KW-0206">Cytoskeleton</keyword>
<feature type="domain" description="Spindle assembly abnormal protein 6 N-terminal" evidence="8">
    <location>
        <begin position="45"/>
        <end position="141"/>
    </location>
</feature>
<evidence type="ECO:0000313" key="9">
    <source>
        <dbReference type="EMBL" id="CAD8584331.1"/>
    </source>
</evidence>
<proteinExistence type="predicted"/>
<dbReference type="InterPro" id="IPR032396">
    <property type="entry name" value="SAS-6_N"/>
</dbReference>
<evidence type="ECO:0000256" key="6">
    <source>
        <dbReference type="SAM" id="Coils"/>
    </source>
</evidence>
<evidence type="ECO:0000256" key="7">
    <source>
        <dbReference type="SAM" id="MobiDB-lite"/>
    </source>
</evidence>
<evidence type="ECO:0000256" key="4">
    <source>
        <dbReference type="ARBA" id="ARBA00023212"/>
    </source>
</evidence>
<dbReference type="InterPro" id="IPR038558">
    <property type="entry name" value="SAS-6_N_sf"/>
</dbReference>
<evidence type="ECO:0000256" key="3">
    <source>
        <dbReference type="ARBA" id="ARBA00023054"/>
    </source>
</evidence>
<keyword evidence="3 6" id="KW-0175">Coiled coil</keyword>
<dbReference type="PANTHER" id="PTHR44281:SF2">
    <property type="entry name" value="SPINDLE ASSEMBLY ABNORMAL PROTEIN 6 HOMOLOG"/>
    <property type="match status" value="1"/>
</dbReference>
<keyword evidence="5" id="KW-0131">Cell cycle</keyword>
<protein>
    <recommendedName>
        <fullName evidence="8">Spindle assembly abnormal protein 6 N-terminal domain-containing protein</fullName>
    </recommendedName>
</protein>
<dbReference type="Pfam" id="PF16531">
    <property type="entry name" value="SAS-6_N"/>
    <property type="match status" value="1"/>
</dbReference>
<dbReference type="PANTHER" id="PTHR44281">
    <property type="entry name" value="SPINDLE ASSEMBLY ABNORMAL PROTEIN 6 HOMOLOG"/>
    <property type="match status" value="1"/>
</dbReference>
<feature type="coiled-coil region" evidence="6">
    <location>
        <begin position="160"/>
        <end position="283"/>
    </location>
</feature>
<evidence type="ECO:0000256" key="5">
    <source>
        <dbReference type="ARBA" id="ARBA00023306"/>
    </source>
</evidence>
<dbReference type="EMBL" id="HBEW01005769">
    <property type="protein sequence ID" value="CAD8584331.1"/>
    <property type="molecule type" value="Transcribed_RNA"/>
</dbReference>
<keyword evidence="2" id="KW-0963">Cytoplasm</keyword>
<evidence type="ECO:0000256" key="1">
    <source>
        <dbReference type="ARBA" id="ARBA00004300"/>
    </source>
</evidence>
<reference evidence="9" key="1">
    <citation type="submission" date="2021-01" db="EMBL/GenBank/DDBJ databases">
        <authorList>
            <person name="Corre E."/>
            <person name="Pelletier E."/>
            <person name="Niang G."/>
            <person name="Scheremetjew M."/>
            <person name="Finn R."/>
            <person name="Kale V."/>
            <person name="Holt S."/>
            <person name="Cochrane G."/>
            <person name="Meng A."/>
            <person name="Brown T."/>
            <person name="Cohen L."/>
        </authorList>
    </citation>
    <scope>NUCLEOTIDE SEQUENCE</scope>
    <source>
        <strain evidence="9">Clade-D-RCC2572</strain>
    </source>
</reference>